<organism evidence="1 2">
    <name type="scientific">Corynebacterium tuscaniense</name>
    <dbReference type="NCBI Taxonomy" id="302449"/>
    <lineage>
        <taxon>Bacteria</taxon>
        <taxon>Bacillati</taxon>
        <taxon>Actinomycetota</taxon>
        <taxon>Actinomycetes</taxon>
        <taxon>Mycobacteriales</taxon>
        <taxon>Corynebacteriaceae</taxon>
        <taxon>Corynebacterium</taxon>
    </lineage>
</organism>
<dbReference type="AlphaFoldDB" id="A0A2N6T326"/>
<evidence type="ECO:0008006" key="3">
    <source>
        <dbReference type="Google" id="ProtNLM"/>
    </source>
</evidence>
<dbReference type="InterPro" id="IPR010310">
    <property type="entry name" value="T7SS_ESAT-6-like"/>
</dbReference>
<protein>
    <recommendedName>
        <fullName evidence="3">WXG100 family type VII secretion target</fullName>
    </recommendedName>
</protein>
<comment type="caution">
    <text evidence="1">The sequence shown here is derived from an EMBL/GenBank/DDBJ whole genome shotgun (WGS) entry which is preliminary data.</text>
</comment>
<dbReference type="Gene3D" id="1.10.287.1060">
    <property type="entry name" value="ESAT-6-like"/>
    <property type="match status" value="1"/>
</dbReference>
<evidence type="ECO:0000313" key="2">
    <source>
        <dbReference type="Proteomes" id="UP000235836"/>
    </source>
</evidence>
<proteinExistence type="predicted"/>
<gene>
    <name evidence="1" type="ORF">CJ203_09380</name>
</gene>
<name>A0A2N6T326_9CORY</name>
<reference evidence="1 2" key="1">
    <citation type="submission" date="2017-09" db="EMBL/GenBank/DDBJ databases">
        <title>Bacterial strain isolated from the female urinary microbiota.</title>
        <authorList>
            <person name="Thomas-White K."/>
            <person name="Kumar N."/>
            <person name="Forster S."/>
            <person name="Putonti C."/>
            <person name="Lawley T."/>
            <person name="Wolfe A.J."/>
        </authorList>
    </citation>
    <scope>NUCLEOTIDE SEQUENCE [LARGE SCALE GENOMIC DNA]</scope>
    <source>
        <strain evidence="1 2">UMB0792</strain>
    </source>
</reference>
<dbReference type="Proteomes" id="UP000235836">
    <property type="component" value="Unassembled WGS sequence"/>
</dbReference>
<accession>A0A2N6T326</accession>
<dbReference type="InterPro" id="IPR036689">
    <property type="entry name" value="ESAT-6-like_sf"/>
</dbReference>
<dbReference type="RefSeq" id="WP_102724388.1">
    <property type="nucleotide sequence ID" value="NZ_PNHG01000017.1"/>
</dbReference>
<dbReference type="Pfam" id="PF06013">
    <property type="entry name" value="WXG100"/>
    <property type="match status" value="1"/>
</dbReference>
<dbReference type="EMBL" id="PNHG01000017">
    <property type="protein sequence ID" value="PMC63737.1"/>
    <property type="molecule type" value="Genomic_DNA"/>
</dbReference>
<dbReference type="SUPFAM" id="SSF140453">
    <property type="entry name" value="EsxAB dimer-like"/>
    <property type="match status" value="1"/>
</dbReference>
<keyword evidence="2" id="KW-1185">Reference proteome</keyword>
<evidence type="ECO:0000313" key="1">
    <source>
        <dbReference type="EMBL" id="PMC63737.1"/>
    </source>
</evidence>
<sequence length="101" mass="10898">MSSADEFAFDTAIANNASSDIRTRMQIILECIESIDTSVQSLSEGWEGTEYDSHLDLVGQWQSAAGSIGGLLGKIAETLDSINDGNTELRKEVLNALNEMS</sequence>